<gene>
    <name evidence="6" type="ORF">JIN78_03420</name>
</gene>
<accession>A0A934RRV3</accession>
<dbReference type="SUPFAM" id="SSF53067">
    <property type="entry name" value="Actin-like ATPase domain"/>
    <property type="match status" value="2"/>
</dbReference>
<dbReference type="Pfam" id="PF02782">
    <property type="entry name" value="FGGY_C"/>
    <property type="match status" value="1"/>
</dbReference>
<name>A0A934RRV3_9BACT</name>
<dbReference type="InterPro" id="IPR043129">
    <property type="entry name" value="ATPase_NBD"/>
</dbReference>
<evidence type="ECO:0000256" key="2">
    <source>
        <dbReference type="ARBA" id="ARBA00022679"/>
    </source>
</evidence>
<keyword evidence="2" id="KW-0808">Transferase</keyword>
<dbReference type="EMBL" id="JAENIO010000005">
    <property type="protein sequence ID" value="MBK1833100.1"/>
    <property type="molecule type" value="Genomic_DNA"/>
</dbReference>
<dbReference type="GO" id="GO:0004856">
    <property type="term" value="F:D-xylulokinase activity"/>
    <property type="evidence" value="ECO:0007669"/>
    <property type="project" value="InterPro"/>
</dbReference>
<dbReference type="InterPro" id="IPR042024">
    <property type="entry name" value="D-XK_euk"/>
</dbReference>
<evidence type="ECO:0000256" key="1">
    <source>
        <dbReference type="ARBA" id="ARBA00009156"/>
    </source>
</evidence>
<comment type="caution">
    <text evidence="6">The sequence shown here is derived from an EMBL/GenBank/DDBJ whole genome shotgun (WGS) entry which is preliminary data.</text>
</comment>
<dbReference type="InterPro" id="IPR000577">
    <property type="entry name" value="Carb_kinase_FGGY"/>
</dbReference>
<organism evidence="6 7">
    <name type="scientific">Roseibacillus ishigakijimensis</name>
    <dbReference type="NCBI Taxonomy" id="454146"/>
    <lineage>
        <taxon>Bacteria</taxon>
        <taxon>Pseudomonadati</taxon>
        <taxon>Verrucomicrobiota</taxon>
        <taxon>Verrucomicrobiia</taxon>
        <taxon>Verrucomicrobiales</taxon>
        <taxon>Verrucomicrobiaceae</taxon>
        <taxon>Roseibacillus</taxon>
    </lineage>
</organism>
<evidence type="ECO:0000259" key="4">
    <source>
        <dbReference type="Pfam" id="PF00370"/>
    </source>
</evidence>
<dbReference type="InterPro" id="IPR018484">
    <property type="entry name" value="FGGY_N"/>
</dbReference>
<dbReference type="Gene3D" id="3.30.420.40">
    <property type="match status" value="2"/>
</dbReference>
<dbReference type="Proteomes" id="UP000604083">
    <property type="component" value="Unassembled WGS sequence"/>
</dbReference>
<evidence type="ECO:0000256" key="3">
    <source>
        <dbReference type="ARBA" id="ARBA00022777"/>
    </source>
</evidence>
<dbReference type="AlphaFoldDB" id="A0A934RRV3"/>
<evidence type="ECO:0000259" key="5">
    <source>
        <dbReference type="Pfam" id="PF02782"/>
    </source>
</evidence>
<dbReference type="GO" id="GO:0005997">
    <property type="term" value="P:xylulose metabolic process"/>
    <property type="evidence" value="ECO:0007669"/>
    <property type="project" value="TreeGrafter"/>
</dbReference>
<evidence type="ECO:0000313" key="7">
    <source>
        <dbReference type="Proteomes" id="UP000604083"/>
    </source>
</evidence>
<dbReference type="CDD" id="cd07776">
    <property type="entry name" value="ASKHA_NBD_FGGY_SpXK-like"/>
    <property type="match status" value="1"/>
</dbReference>
<feature type="domain" description="Carbohydrate kinase FGGY C-terminal" evidence="5">
    <location>
        <begin position="292"/>
        <end position="471"/>
    </location>
</feature>
<dbReference type="PIRSF" id="PIRSF000538">
    <property type="entry name" value="GlpK"/>
    <property type="match status" value="1"/>
</dbReference>
<keyword evidence="3 6" id="KW-0418">Kinase</keyword>
<dbReference type="GO" id="GO:0042732">
    <property type="term" value="P:D-xylose metabolic process"/>
    <property type="evidence" value="ECO:0007669"/>
    <property type="project" value="InterPro"/>
</dbReference>
<proteinExistence type="inferred from homology"/>
<dbReference type="PANTHER" id="PTHR10196:SF57">
    <property type="entry name" value="XYLULOSE KINASE"/>
    <property type="match status" value="1"/>
</dbReference>
<dbReference type="RefSeq" id="WP_200390530.1">
    <property type="nucleotide sequence ID" value="NZ_JAENIO010000005.1"/>
</dbReference>
<sequence length="520" mass="54994">MSLVLGLDSSTQSLSALILDTAEGKIVAEASVSFGKDLPQYGMPSGFLPGGRGGEVHSSPLMWLDALDAVFRQLQLAGAPLDKVEAVSGSGQQHGSVYLKNGFNHALSGLQREKSLADQLAPVLARETSPIWMDTSTTAQCAEIGSALGGAEEVCRRSGSVPIERFTGPQIRKFFQTDPDGYAATGSIHLVSSFLASVLAGKSVAIDTGDGAGMNLMNLVANDWDEDLLAATAPELRRKLPAVAPADTVAGPVSSYFTNKYNLNPSCQVVLWTGDNPSSLVGMGAAQPGKVVISLGTSDTLFAAMSEPRTDPRGFGHVFGNPMGGNMSLICFLNGSLAREAVKDRFDLSWEDFDVAGLARSEPALGGRVILPFVGNEITPRVNSTDFIPVGFAGEPTADEWVRGVIEGQFLNMKRHSDWLGVETEEVLLTGGASENNGIAQIVADIFGKKVRRLSVAGSAALGAALRAAVARGDDLSTLEEAFSAPAEGRDVLPREEYATVYRQLEEKFAEALKNRFDLA</sequence>
<comment type="similarity">
    <text evidence="1">Belongs to the FGGY kinase family.</text>
</comment>
<feature type="domain" description="Carbohydrate kinase FGGY N-terminal" evidence="4">
    <location>
        <begin position="131"/>
        <end position="282"/>
    </location>
</feature>
<dbReference type="GO" id="GO:0005829">
    <property type="term" value="C:cytosol"/>
    <property type="evidence" value="ECO:0007669"/>
    <property type="project" value="TreeGrafter"/>
</dbReference>
<dbReference type="Pfam" id="PF00370">
    <property type="entry name" value="FGGY_N"/>
    <property type="match status" value="1"/>
</dbReference>
<evidence type="ECO:0000313" key="6">
    <source>
        <dbReference type="EMBL" id="MBK1833100.1"/>
    </source>
</evidence>
<reference evidence="6" key="1">
    <citation type="submission" date="2021-01" db="EMBL/GenBank/DDBJ databases">
        <title>Modified the classification status of verrucomicrobia.</title>
        <authorList>
            <person name="Feng X."/>
        </authorList>
    </citation>
    <scope>NUCLEOTIDE SEQUENCE</scope>
    <source>
        <strain evidence="6">KCTC 12986</strain>
    </source>
</reference>
<keyword evidence="7" id="KW-1185">Reference proteome</keyword>
<dbReference type="InterPro" id="IPR018485">
    <property type="entry name" value="FGGY_C"/>
</dbReference>
<dbReference type="PANTHER" id="PTHR10196">
    <property type="entry name" value="SUGAR KINASE"/>
    <property type="match status" value="1"/>
</dbReference>
<protein>
    <submittedName>
        <fullName evidence="6">Carbohydrate kinase</fullName>
    </submittedName>
</protein>